<evidence type="ECO:0000259" key="4">
    <source>
        <dbReference type="Pfam" id="PF01878"/>
    </source>
</evidence>
<comment type="caution">
    <text evidence="5">The sequence shown here is derived from an EMBL/GenBank/DDBJ whole genome shotgun (WGS) entry which is preliminary data.</text>
</comment>
<dbReference type="InterPro" id="IPR002740">
    <property type="entry name" value="EVE_domain"/>
</dbReference>
<keyword evidence="2" id="KW-0539">Nucleus</keyword>
<dbReference type="AlphaFoldDB" id="A0A9P6HAW0"/>
<gene>
    <name evidence="5" type="ORF">BJ322DRAFT_186418</name>
</gene>
<dbReference type="Gene3D" id="3.10.590.10">
    <property type="entry name" value="ph1033 like domains"/>
    <property type="match status" value="1"/>
</dbReference>
<dbReference type="EMBL" id="WIUZ02000011">
    <property type="protein sequence ID" value="KAF9782976.1"/>
    <property type="molecule type" value="Genomic_DNA"/>
</dbReference>
<dbReference type="CDD" id="cd21133">
    <property type="entry name" value="EVE"/>
    <property type="match status" value="1"/>
</dbReference>
<dbReference type="PANTHER" id="PTHR14087">
    <property type="entry name" value="THYMOCYTE NUCLEAR PROTEIN 1"/>
    <property type="match status" value="1"/>
</dbReference>
<reference evidence="5" key="1">
    <citation type="journal article" date="2020" name="Nat. Commun.">
        <title>Large-scale genome sequencing of mycorrhizal fungi provides insights into the early evolution of symbiotic traits.</title>
        <authorList>
            <person name="Miyauchi S."/>
            <person name="Kiss E."/>
            <person name="Kuo A."/>
            <person name="Drula E."/>
            <person name="Kohler A."/>
            <person name="Sanchez-Garcia M."/>
            <person name="Morin E."/>
            <person name="Andreopoulos B."/>
            <person name="Barry K.W."/>
            <person name="Bonito G."/>
            <person name="Buee M."/>
            <person name="Carver A."/>
            <person name="Chen C."/>
            <person name="Cichocki N."/>
            <person name="Clum A."/>
            <person name="Culley D."/>
            <person name="Crous P.W."/>
            <person name="Fauchery L."/>
            <person name="Girlanda M."/>
            <person name="Hayes R.D."/>
            <person name="Keri Z."/>
            <person name="LaButti K."/>
            <person name="Lipzen A."/>
            <person name="Lombard V."/>
            <person name="Magnuson J."/>
            <person name="Maillard F."/>
            <person name="Murat C."/>
            <person name="Nolan M."/>
            <person name="Ohm R.A."/>
            <person name="Pangilinan J."/>
            <person name="Pereira M.F."/>
            <person name="Perotto S."/>
            <person name="Peter M."/>
            <person name="Pfister S."/>
            <person name="Riley R."/>
            <person name="Sitrit Y."/>
            <person name="Stielow J.B."/>
            <person name="Szollosi G."/>
            <person name="Zifcakova L."/>
            <person name="Stursova M."/>
            <person name="Spatafora J.W."/>
            <person name="Tedersoo L."/>
            <person name="Vaario L.M."/>
            <person name="Yamada A."/>
            <person name="Yan M."/>
            <person name="Wang P."/>
            <person name="Xu J."/>
            <person name="Bruns T."/>
            <person name="Baldrian P."/>
            <person name="Vilgalys R."/>
            <person name="Dunand C."/>
            <person name="Henrissat B."/>
            <person name="Grigoriev I.V."/>
            <person name="Hibbett D."/>
            <person name="Nagy L.G."/>
            <person name="Martin F.M."/>
        </authorList>
    </citation>
    <scope>NUCLEOTIDE SEQUENCE</scope>
    <source>
        <strain evidence="5">UH-Tt-Lm1</strain>
    </source>
</reference>
<dbReference type="InterPro" id="IPR052181">
    <property type="entry name" value="5hmC_binding"/>
</dbReference>
<evidence type="ECO:0000256" key="1">
    <source>
        <dbReference type="ARBA" id="ARBA00004123"/>
    </source>
</evidence>
<dbReference type="Pfam" id="PF01878">
    <property type="entry name" value="EVE"/>
    <property type="match status" value="1"/>
</dbReference>
<evidence type="ECO:0000313" key="6">
    <source>
        <dbReference type="Proteomes" id="UP000736335"/>
    </source>
</evidence>
<dbReference type="FunFam" id="3.10.590.10:FF:000006">
    <property type="entry name" value="Chromosome 7, whole genome shotgun sequence"/>
    <property type="match status" value="1"/>
</dbReference>
<feature type="domain" description="EVE" evidence="4">
    <location>
        <begin position="9"/>
        <end position="176"/>
    </location>
</feature>
<proteinExistence type="predicted"/>
<comment type="subcellular location">
    <subcellularLocation>
        <location evidence="1">Nucleus</location>
    </subcellularLocation>
</comment>
<evidence type="ECO:0000256" key="2">
    <source>
        <dbReference type="ARBA" id="ARBA00023242"/>
    </source>
</evidence>
<dbReference type="InterPro" id="IPR047197">
    <property type="entry name" value="THYN1-like_EVE"/>
</dbReference>
<protein>
    <submittedName>
        <fullName evidence="5">DUF55-domain-containing protein</fullName>
    </submittedName>
</protein>
<reference evidence="5" key="2">
    <citation type="submission" date="2020-11" db="EMBL/GenBank/DDBJ databases">
        <authorList>
            <consortium name="DOE Joint Genome Institute"/>
            <person name="Kuo A."/>
            <person name="Miyauchi S."/>
            <person name="Kiss E."/>
            <person name="Drula E."/>
            <person name="Kohler A."/>
            <person name="Sanchez-Garcia M."/>
            <person name="Andreopoulos B."/>
            <person name="Barry K.W."/>
            <person name="Bonito G."/>
            <person name="Buee M."/>
            <person name="Carver A."/>
            <person name="Chen C."/>
            <person name="Cichocki N."/>
            <person name="Clum A."/>
            <person name="Culley D."/>
            <person name="Crous P.W."/>
            <person name="Fauchery L."/>
            <person name="Girlanda M."/>
            <person name="Hayes R."/>
            <person name="Keri Z."/>
            <person name="Labutti K."/>
            <person name="Lipzen A."/>
            <person name="Lombard V."/>
            <person name="Magnuson J."/>
            <person name="Maillard F."/>
            <person name="Morin E."/>
            <person name="Murat C."/>
            <person name="Nolan M."/>
            <person name="Ohm R."/>
            <person name="Pangilinan J."/>
            <person name="Pereira M."/>
            <person name="Perotto S."/>
            <person name="Peter M."/>
            <person name="Riley R."/>
            <person name="Sitrit Y."/>
            <person name="Stielow B."/>
            <person name="Szollosi G."/>
            <person name="Zifcakova L."/>
            <person name="Stursova M."/>
            <person name="Spatafora J.W."/>
            <person name="Tedersoo L."/>
            <person name="Vaario L.-M."/>
            <person name="Yamada A."/>
            <person name="Yan M."/>
            <person name="Wang P."/>
            <person name="Xu J."/>
            <person name="Bruns T."/>
            <person name="Baldrian P."/>
            <person name="Vilgalys R."/>
            <person name="Henrissat B."/>
            <person name="Grigoriev I.V."/>
            <person name="Hibbett D."/>
            <person name="Nagy L.G."/>
            <person name="Martin F.M."/>
        </authorList>
    </citation>
    <scope>NUCLEOTIDE SEQUENCE</scope>
    <source>
        <strain evidence="5">UH-Tt-Lm1</strain>
    </source>
</reference>
<dbReference type="OrthoDB" id="41445at2759"/>
<feature type="region of interest" description="Disordered" evidence="3">
    <location>
        <begin position="184"/>
        <end position="246"/>
    </location>
</feature>
<sequence>MSPAPRTPCWLMKAEPDSRVVKNQDVKFSVDDFERVGITPWEGVRNHEAKNLMMQMRIGDRVLFYHSNCKNPGVAAFAEVVKEGYPDYTAWDQSHPYFDTKTKKDSPTWYMVEVEFKSRASHFVPLSVLKGIPAGNVPEYLTTEDVEAIKGMALINRGRLSVQRVEEEAWDAVRKMAERGGWSEELTKKAKGRKKQAAAEGVEDGAEPSSKEPVKPKNNPRKRKTRSAGEEDSVPVRRSTRARTKE</sequence>
<evidence type="ECO:0000256" key="3">
    <source>
        <dbReference type="SAM" id="MobiDB-lite"/>
    </source>
</evidence>
<keyword evidence="6" id="KW-1185">Reference proteome</keyword>
<organism evidence="5 6">
    <name type="scientific">Thelephora terrestris</name>
    <dbReference type="NCBI Taxonomy" id="56493"/>
    <lineage>
        <taxon>Eukaryota</taxon>
        <taxon>Fungi</taxon>
        <taxon>Dikarya</taxon>
        <taxon>Basidiomycota</taxon>
        <taxon>Agaricomycotina</taxon>
        <taxon>Agaricomycetes</taxon>
        <taxon>Thelephorales</taxon>
        <taxon>Thelephoraceae</taxon>
        <taxon>Thelephora</taxon>
    </lineage>
</organism>
<accession>A0A9P6HAW0</accession>
<dbReference type="GO" id="GO:0005634">
    <property type="term" value="C:nucleus"/>
    <property type="evidence" value="ECO:0007669"/>
    <property type="project" value="UniProtKB-SubCell"/>
</dbReference>
<evidence type="ECO:0000313" key="5">
    <source>
        <dbReference type="EMBL" id="KAF9782976.1"/>
    </source>
</evidence>
<name>A0A9P6HAW0_9AGAM</name>
<dbReference type="PANTHER" id="PTHR14087:SF7">
    <property type="entry name" value="THYMOCYTE NUCLEAR PROTEIN 1"/>
    <property type="match status" value="1"/>
</dbReference>
<dbReference type="InterPro" id="IPR015947">
    <property type="entry name" value="PUA-like_sf"/>
</dbReference>
<dbReference type="SUPFAM" id="SSF88697">
    <property type="entry name" value="PUA domain-like"/>
    <property type="match status" value="1"/>
</dbReference>
<dbReference type="Proteomes" id="UP000736335">
    <property type="component" value="Unassembled WGS sequence"/>
</dbReference>